<protein>
    <submittedName>
        <fullName evidence="1">2881_t:CDS:1</fullName>
    </submittedName>
</protein>
<reference evidence="1" key="1">
    <citation type="submission" date="2021-06" db="EMBL/GenBank/DDBJ databases">
        <authorList>
            <person name="Kallberg Y."/>
            <person name="Tangrot J."/>
            <person name="Rosling A."/>
        </authorList>
    </citation>
    <scope>NUCLEOTIDE SEQUENCE</scope>
    <source>
        <strain evidence="1">MA453B</strain>
    </source>
</reference>
<dbReference type="EMBL" id="CAJVPY010012827">
    <property type="protein sequence ID" value="CAG8736780.1"/>
    <property type="molecule type" value="Genomic_DNA"/>
</dbReference>
<sequence>MVQGYLGQEVLPLGTQTKTYVNDICTHINVYIREEMKTENLTLTQEQSGGTIGFQYDKSYKEYDELSQQIYDKINEKGDENIFEEQVKDKQKELFKSSSDSDERQRYQKPHKQKIETGCWRIFHILWVTNIIPSELIEAKLIAKYFCNATETKYNILIQALLGDPKFAKFFNPKGEDVLILADIAEKLY</sequence>
<evidence type="ECO:0000313" key="1">
    <source>
        <dbReference type="EMBL" id="CAG8736780.1"/>
    </source>
</evidence>
<gene>
    <name evidence="1" type="ORF">DERYTH_LOCUS15636</name>
</gene>
<name>A0A9N9NIU7_9GLOM</name>
<dbReference type="AlphaFoldDB" id="A0A9N9NIU7"/>
<accession>A0A9N9NIU7</accession>
<dbReference type="OrthoDB" id="10605471at2759"/>
<evidence type="ECO:0000313" key="2">
    <source>
        <dbReference type="Proteomes" id="UP000789405"/>
    </source>
</evidence>
<proteinExistence type="predicted"/>
<organism evidence="1 2">
    <name type="scientific">Dentiscutata erythropus</name>
    <dbReference type="NCBI Taxonomy" id="1348616"/>
    <lineage>
        <taxon>Eukaryota</taxon>
        <taxon>Fungi</taxon>
        <taxon>Fungi incertae sedis</taxon>
        <taxon>Mucoromycota</taxon>
        <taxon>Glomeromycotina</taxon>
        <taxon>Glomeromycetes</taxon>
        <taxon>Diversisporales</taxon>
        <taxon>Gigasporaceae</taxon>
        <taxon>Dentiscutata</taxon>
    </lineage>
</organism>
<dbReference type="Proteomes" id="UP000789405">
    <property type="component" value="Unassembled WGS sequence"/>
</dbReference>
<keyword evidence="2" id="KW-1185">Reference proteome</keyword>
<comment type="caution">
    <text evidence="1">The sequence shown here is derived from an EMBL/GenBank/DDBJ whole genome shotgun (WGS) entry which is preliminary data.</text>
</comment>